<sequence>MEVDQKAAGTLRIDYAPGTPALRLEGEFDATQRALFLDALAEVAPAGGGEVHLDLARVRFLGLSALNLLVRRAKETDGSTRFVLHNIPADVERLIESLGWERMHGLVRAEEVAR</sequence>
<reference evidence="2 3" key="1">
    <citation type="submission" date="2019-06" db="EMBL/GenBank/DDBJ databases">
        <title>Sequencing the genomes of 1000 actinobacteria strains.</title>
        <authorList>
            <person name="Klenk H.-P."/>
        </authorList>
    </citation>
    <scope>NUCLEOTIDE SEQUENCE [LARGE SCALE GENOMIC DNA]</scope>
    <source>
        <strain evidence="2 3">DSM 45043</strain>
    </source>
</reference>
<proteinExistence type="predicted"/>
<gene>
    <name evidence="2" type="ORF">FHX41_5010</name>
</gene>
<dbReference type="CDD" id="cd07043">
    <property type="entry name" value="STAS_anti-anti-sigma_factors"/>
    <property type="match status" value="1"/>
</dbReference>
<name>A0A543IKY9_9ACTN</name>
<dbReference type="RefSeq" id="WP_185758944.1">
    <property type="nucleotide sequence ID" value="NZ_VFPO01000001.1"/>
</dbReference>
<dbReference type="Proteomes" id="UP000316706">
    <property type="component" value="Unassembled WGS sequence"/>
</dbReference>
<feature type="domain" description="STAS" evidence="1">
    <location>
        <begin position="9"/>
        <end position="114"/>
    </location>
</feature>
<comment type="caution">
    <text evidence="2">The sequence shown here is derived from an EMBL/GenBank/DDBJ whole genome shotgun (WGS) entry which is preliminary data.</text>
</comment>
<evidence type="ECO:0000313" key="3">
    <source>
        <dbReference type="Proteomes" id="UP000316706"/>
    </source>
</evidence>
<dbReference type="Pfam" id="PF13466">
    <property type="entry name" value="STAS_2"/>
    <property type="match status" value="1"/>
</dbReference>
<dbReference type="InterPro" id="IPR036513">
    <property type="entry name" value="STAS_dom_sf"/>
</dbReference>
<dbReference type="InterPro" id="IPR002645">
    <property type="entry name" value="STAS_dom"/>
</dbReference>
<dbReference type="PROSITE" id="PS50801">
    <property type="entry name" value="STAS"/>
    <property type="match status" value="1"/>
</dbReference>
<dbReference type="SUPFAM" id="SSF52091">
    <property type="entry name" value="SpoIIaa-like"/>
    <property type="match status" value="1"/>
</dbReference>
<evidence type="ECO:0000259" key="1">
    <source>
        <dbReference type="PROSITE" id="PS50801"/>
    </source>
</evidence>
<dbReference type="AlphaFoldDB" id="A0A543IKY9"/>
<evidence type="ECO:0000313" key="2">
    <source>
        <dbReference type="EMBL" id="TQM71251.1"/>
    </source>
</evidence>
<organism evidence="2 3">
    <name type="scientific">Actinomadura hallensis</name>
    <dbReference type="NCBI Taxonomy" id="337895"/>
    <lineage>
        <taxon>Bacteria</taxon>
        <taxon>Bacillati</taxon>
        <taxon>Actinomycetota</taxon>
        <taxon>Actinomycetes</taxon>
        <taxon>Streptosporangiales</taxon>
        <taxon>Thermomonosporaceae</taxon>
        <taxon>Actinomadura</taxon>
    </lineage>
</organism>
<keyword evidence="3" id="KW-1185">Reference proteome</keyword>
<dbReference type="EMBL" id="VFPO01000001">
    <property type="protein sequence ID" value="TQM71251.1"/>
    <property type="molecule type" value="Genomic_DNA"/>
</dbReference>
<dbReference type="InterPro" id="IPR058548">
    <property type="entry name" value="MlaB-like_STAS"/>
</dbReference>
<protein>
    <submittedName>
        <fullName evidence="2">Anti-anti-sigma factor</fullName>
    </submittedName>
</protein>
<accession>A0A543IKY9</accession>
<dbReference type="Gene3D" id="3.30.750.24">
    <property type="entry name" value="STAS domain"/>
    <property type="match status" value="1"/>
</dbReference>